<dbReference type="InterPro" id="IPR020846">
    <property type="entry name" value="MFS_dom"/>
</dbReference>
<sequence length="389" mass="39642">MSAVRLRDPAQVLALIVFTALIYFCTGLPLAVLPGYVHDSLGYSSAVAGLVISAQYLTTLLARPLTSSLCDRLGSRRAVTYGLLACALSGLLTWLAISLDNLPIVTLGALLLGRVLLGAAQGLMGTGALSWAIARAGVEHTARVISWNGVAVYGAIAIGAPLGMALAERFGVGSLGAVTLALALGGLLLIRRQATLPVSSEARLPFRRVFGRVLPGGLTLALGTLGYGTLSTFVALYFTSRGWDGAGYALSAFGAAFIGARLVFSGTIGRWGGYRVALACLGVELLGLLLIWLAPGPVLVFAGAALTGLGLSLLYPALAVEVIQQVPASSRSSALGAFALFFDLALGLAGPLMGLLVPLSGLAGLFGVSALLAVIGLGMGVRLLQGARG</sequence>
<dbReference type="EMBL" id="JTAK01000001">
    <property type="protein sequence ID" value="KHO66508.1"/>
    <property type="molecule type" value="Genomic_DNA"/>
</dbReference>
<dbReference type="InterPro" id="IPR023008">
    <property type="entry name" value="MFS_YhhS-like"/>
</dbReference>
<feature type="transmembrane region" description="Helical" evidence="8">
    <location>
        <begin position="276"/>
        <end position="294"/>
    </location>
</feature>
<proteinExistence type="inferred from homology"/>
<feature type="transmembrane region" description="Helical" evidence="8">
    <location>
        <begin position="213"/>
        <end position="239"/>
    </location>
</feature>
<dbReference type="RefSeq" id="WP_039605860.1">
    <property type="nucleotide sequence ID" value="NZ_FMUP01000005.1"/>
</dbReference>
<dbReference type="AlphaFoldDB" id="A0A0B3BPS5"/>
<keyword evidence="7 8" id="KW-0472">Membrane</keyword>
<dbReference type="InterPro" id="IPR036259">
    <property type="entry name" value="MFS_trans_sf"/>
</dbReference>
<evidence type="ECO:0000256" key="8">
    <source>
        <dbReference type="HAMAP-Rule" id="MF_01118"/>
    </source>
</evidence>
<evidence type="ECO:0000259" key="9">
    <source>
        <dbReference type="PROSITE" id="PS50850"/>
    </source>
</evidence>
<name>A0A0B3BPS5_9PSED</name>
<accession>A0A0B3BPS5</accession>
<evidence type="ECO:0000256" key="3">
    <source>
        <dbReference type="ARBA" id="ARBA00022475"/>
    </source>
</evidence>
<dbReference type="InterPro" id="IPR011701">
    <property type="entry name" value="MFS"/>
</dbReference>
<dbReference type="SUPFAM" id="SSF103473">
    <property type="entry name" value="MFS general substrate transporter"/>
    <property type="match status" value="1"/>
</dbReference>
<feature type="transmembrane region" description="Helical" evidence="8">
    <location>
        <begin position="335"/>
        <end position="356"/>
    </location>
</feature>
<dbReference type="Gene3D" id="1.20.1250.20">
    <property type="entry name" value="MFS general substrate transporter like domains"/>
    <property type="match status" value="1"/>
</dbReference>
<keyword evidence="6 8" id="KW-1133">Transmembrane helix</keyword>
<feature type="transmembrane region" description="Helical" evidence="8">
    <location>
        <begin position="109"/>
        <end position="133"/>
    </location>
</feature>
<keyword evidence="4 8" id="KW-0997">Cell inner membrane</keyword>
<comment type="caution">
    <text evidence="10">The sequence shown here is derived from an EMBL/GenBank/DDBJ whole genome shotgun (WGS) entry which is preliminary data.</text>
</comment>
<feature type="domain" description="Major facilitator superfamily (MFS) profile" evidence="9">
    <location>
        <begin position="11"/>
        <end position="388"/>
    </location>
</feature>
<dbReference type="InterPro" id="IPR050171">
    <property type="entry name" value="MFS_Transporters"/>
</dbReference>
<evidence type="ECO:0000313" key="10">
    <source>
        <dbReference type="EMBL" id="KHO66508.1"/>
    </source>
</evidence>
<dbReference type="PROSITE" id="PS50850">
    <property type="entry name" value="MFS"/>
    <property type="match status" value="1"/>
</dbReference>
<evidence type="ECO:0000256" key="1">
    <source>
        <dbReference type="ARBA" id="ARBA00004651"/>
    </source>
</evidence>
<dbReference type="OrthoDB" id="322544at2"/>
<keyword evidence="3 8" id="KW-1003">Cell membrane</keyword>
<dbReference type="STRING" id="706570.PT85_02810"/>
<feature type="transmembrane region" description="Helical" evidence="8">
    <location>
        <begin position="145"/>
        <end position="164"/>
    </location>
</feature>
<dbReference type="PANTHER" id="PTHR23517">
    <property type="entry name" value="RESISTANCE PROTEIN MDTM, PUTATIVE-RELATED-RELATED"/>
    <property type="match status" value="1"/>
</dbReference>
<keyword evidence="11" id="KW-1185">Reference proteome</keyword>
<evidence type="ECO:0000256" key="7">
    <source>
        <dbReference type="ARBA" id="ARBA00023136"/>
    </source>
</evidence>
<feature type="transmembrane region" description="Helical" evidence="8">
    <location>
        <begin position="170"/>
        <end position="190"/>
    </location>
</feature>
<organism evidence="10 11">
    <name type="scientific">Pseudomonas flexibilis</name>
    <dbReference type="NCBI Taxonomy" id="706570"/>
    <lineage>
        <taxon>Bacteria</taxon>
        <taxon>Pseudomonadati</taxon>
        <taxon>Pseudomonadota</taxon>
        <taxon>Gammaproteobacteria</taxon>
        <taxon>Pseudomonadales</taxon>
        <taxon>Pseudomonadaceae</taxon>
        <taxon>Pseudomonas</taxon>
    </lineage>
</organism>
<feature type="transmembrane region" description="Helical" evidence="8">
    <location>
        <begin position="12"/>
        <end position="37"/>
    </location>
</feature>
<dbReference type="HAMAP" id="MF_01118">
    <property type="entry name" value="MFS_YhhS"/>
    <property type="match status" value="1"/>
</dbReference>
<keyword evidence="2 8" id="KW-0813">Transport</keyword>
<reference evidence="10 11" key="1">
    <citation type="submission" date="2014-11" db="EMBL/GenBank/DDBJ databases">
        <title>Genome sequence of Pseudomonas tuomuerensis JCM 14085.</title>
        <authorList>
            <person name="Shin S.-K."/>
            <person name="Yi H."/>
        </authorList>
    </citation>
    <scope>NUCLEOTIDE SEQUENCE [LARGE SCALE GENOMIC DNA]</scope>
    <source>
        <strain evidence="10 11">JCM 14085</strain>
    </source>
</reference>
<dbReference type="Proteomes" id="UP000030980">
    <property type="component" value="Unassembled WGS sequence"/>
</dbReference>
<keyword evidence="5 8" id="KW-0812">Transmembrane</keyword>
<comment type="subcellular location">
    <subcellularLocation>
        <location evidence="8">Cell inner membrane</location>
        <topology evidence="8">Multi-pass membrane protein</topology>
    </subcellularLocation>
    <subcellularLocation>
        <location evidence="1">Cell membrane</location>
        <topology evidence="1">Multi-pass membrane protein</topology>
    </subcellularLocation>
</comment>
<dbReference type="Pfam" id="PF07690">
    <property type="entry name" value="MFS_1"/>
    <property type="match status" value="1"/>
</dbReference>
<protein>
    <recommendedName>
        <fullName evidence="8">Uncharacterized MFS-type transporter PT85_02810</fullName>
    </recommendedName>
</protein>
<feature type="transmembrane region" description="Helical" evidence="8">
    <location>
        <begin position="300"/>
        <end position="323"/>
    </location>
</feature>
<evidence type="ECO:0000313" key="11">
    <source>
        <dbReference type="Proteomes" id="UP000030980"/>
    </source>
</evidence>
<evidence type="ECO:0000256" key="2">
    <source>
        <dbReference type="ARBA" id="ARBA00022448"/>
    </source>
</evidence>
<evidence type="ECO:0000256" key="4">
    <source>
        <dbReference type="ARBA" id="ARBA00022519"/>
    </source>
</evidence>
<dbReference type="GO" id="GO:0022857">
    <property type="term" value="F:transmembrane transporter activity"/>
    <property type="evidence" value="ECO:0007669"/>
    <property type="project" value="UniProtKB-UniRule"/>
</dbReference>
<feature type="transmembrane region" description="Helical" evidence="8">
    <location>
        <begin position="43"/>
        <end position="66"/>
    </location>
</feature>
<feature type="transmembrane region" description="Helical" evidence="8">
    <location>
        <begin position="245"/>
        <end position="264"/>
    </location>
</feature>
<dbReference type="PANTHER" id="PTHR23517:SF13">
    <property type="entry name" value="MAJOR FACILITATOR SUPERFAMILY MFS_1"/>
    <property type="match status" value="1"/>
</dbReference>
<gene>
    <name evidence="10" type="ORF">PT85_02810</name>
</gene>
<evidence type="ECO:0000256" key="5">
    <source>
        <dbReference type="ARBA" id="ARBA00022692"/>
    </source>
</evidence>
<comment type="similarity">
    <text evidence="8">Belongs to the major facilitator superfamily. YhhS family.</text>
</comment>
<feature type="transmembrane region" description="Helical" evidence="8">
    <location>
        <begin position="78"/>
        <end position="97"/>
    </location>
</feature>
<dbReference type="GO" id="GO:0005886">
    <property type="term" value="C:plasma membrane"/>
    <property type="evidence" value="ECO:0007669"/>
    <property type="project" value="UniProtKB-SubCell"/>
</dbReference>
<evidence type="ECO:0000256" key="6">
    <source>
        <dbReference type="ARBA" id="ARBA00022989"/>
    </source>
</evidence>
<feature type="transmembrane region" description="Helical" evidence="8">
    <location>
        <begin position="362"/>
        <end position="384"/>
    </location>
</feature>
<dbReference type="NCBIfam" id="NF003477">
    <property type="entry name" value="PRK05122.1"/>
    <property type="match status" value="1"/>
</dbReference>